<comment type="similarity">
    <text evidence="1 2">Belongs to the UPF0102 family.</text>
</comment>
<dbReference type="NCBIfam" id="NF009150">
    <property type="entry name" value="PRK12497.1-3"/>
    <property type="match status" value="1"/>
</dbReference>
<gene>
    <name evidence="3" type="ORF">E3J95_02420</name>
</gene>
<organism evidence="3 4">
    <name type="scientific">Aerophobetes bacterium</name>
    <dbReference type="NCBI Taxonomy" id="2030807"/>
    <lineage>
        <taxon>Bacteria</taxon>
        <taxon>Candidatus Aerophobota</taxon>
    </lineage>
</organism>
<dbReference type="AlphaFoldDB" id="A0A523QKN8"/>
<evidence type="ECO:0000313" key="3">
    <source>
        <dbReference type="EMBL" id="TES86242.1"/>
    </source>
</evidence>
<dbReference type="NCBIfam" id="NF009154">
    <property type="entry name" value="PRK12497.3-3"/>
    <property type="match status" value="1"/>
</dbReference>
<name>A0A523QKN8_UNCAE</name>
<dbReference type="Proteomes" id="UP000320781">
    <property type="component" value="Unassembled WGS sequence"/>
</dbReference>
<dbReference type="Gene3D" id="3.40.1350.10">
    <property type="match status" value="1"/>
</dbReference>
<sequence length="126" mass="14495">MERFYQKRRITGKRGEAAAIRFLKKRKYSILDTNYRCRSGEIDIVAREKDSIVFVEVKTRTSIEFGLPEESLSTRKMAHLTKVALTYLSHRSIKGASCRFDVVSVLMKGQDIQSIRLTKDAFPSAF</sequence>
<dbReference type="NCBIfam" id="TIGR00252">
    <property type="entry name" value="YraN family protein"/>
    <property type="match status" value="1"/>
</dbReference>
<evidence type="ECO:0000256" key="1">
    <source>
        <dbReference type="ARBA" id="ARBA00006738"/>
    </source>
</evidence>
<dbReference type="HAMAP" id="MF_00048">
    <property type="entry name" value="UPF0102"/>
    <property type="match status" value="1"/>
</dbReference>
<dbReference type="CDD" id="cd20736">
    <property type="entry name" value="PoNe_Nuclease"/>
    <property type="match status" value="1"/>
</dbReference>
<accession>A0A523QKN8</accession>
<dbReference type="GO" id="GO:0003676">
    <property type="term" value="F:nucleic acid binding"/>
    <property type="evidence" value="ECO:0007669"/>
    <property type="project" value="InterPro"/>
</dbReference>
<dbReference type="PANTHER" id="PTHR34039:SF1">
    <property type="entry name" value="UPF0102 PROTEIN YRAN"/>
    <property type="match status" value="1"/>
</dbReference>
<reference evidence="3 4" key="1">
    <citation type="submission" date="2019-03" db="EMBL/GenBank/DDBJ databases">
        <title>Metabolic potential of uncultured bacteria and archaea associated with petroleum seepage in deep-sea sediments.</title>
        <authorList>
            <person name="Dong X."/>
            <person name="Hubert C."/>
        </authorList>
    </citation>
    <scope>NUCLEOTIDE SEQUENCE [LARGE SCALE GENOMIC DNA]</scope>
    <source>
        <strain evidence="3">E44_bin92</strain>
    </source>
</reference>
<evidence type="ECO:0000313" key="4">
    <source>
        <dbReference type="Proteomes" id="UP000320781"/>
    </source>
</evidence>
<dbReference type="InterPro" id="IPR011856">
    <property type="entry name" value="tRNA_endonuc-like_dom_sf"/>
</dbReference>
<comment type="caution">
    <text evidence="3">The sequence shown here is derived from an EMBL/GenBank/DDBJ whole genome shotgun (WGS) entry which is preliminary data.</text>
</comment>
<dbReference type="Pfam" id="PF02021">
    <property type="entry name" value="UPF0102"/>
    <property type="match status" value="1"/>
</dbReference>
<dbReference type="InterPro" id="IPR011335">
    <property type="entry name" value="Restrct_endonuc-II-like"/>
</dbReference>
<evidence type="ECO:0000256" key="2">
    <source>
        <dbReference type="HAMAP-Rule" id="MF_00048"/>
    </source>
</evidence>
<protein>
    <recommendedName>
        <fullName evidence="2">UPF0102 protein E3J95_02420</fullName>
    </recommendedName>
</protein>
<dbReference type="EMBL" id="SOKU01000116">
    <property type="protein sequence ID" value="TES86242.1"/>
    <property type="molecule type" value="Genomic_DNA"/>
</dbReference>
<dbReference type="InterPro" id="IPR003509">
    <property type="entry name" value="UPF0102_YraN-like"/>
</dbReference>
<dbReference type="SUPFAM" id="SSF52980">
    <property type="entry name" value="Restriction endonuclease-like"/>
    <property type="match status" value="1"/>
</dbReference>
<proteinExistence type="inferred from homology"/>
<dbReference type="PANTHER" id="PTHR34039">
    <property type="entry name" value="UPF0102 PROTEIN YRAN"/>
    <property type="match status" value="1"/>
</dbReference>